<feature type="domain" description="Response regulatory" evidence="2">
    <location>
        <begin position="29"/>
        <end position="145"/>
    </location>
</feature>
<evidence type="ECO:0000313" key="4">
    <source>
        <dbReference type="Proteomes" id="UP001596492"/>
    </source>
</evidence>
<dbReference type="InterPro" id="IPR011006">
    <property type="entry name" value="CheY-like_superfamily"/>
</dbReference>
<organism evidence="3 4">
    <name type="scientific">Hirschia litorea</name>
    <dbReference type="NCBI Taxonomy" id="1199156"/>
    <lineage>
        <taxon>Bacteria</taxon>
        <taxon>Pseudomonadati</taxon>
        <taxon>Pseudomonadota</taxon>
        <taxon>Alphaproteobacteria</taxon>
        <taxon>Hyphomonadales</taxon>
        <taxon>Hyphomonadaceae</taxon>
        <taxon>Hirschia</taxon>
    </lineage>
</organism>
<keyword evidence="1" id="KW-0597">Phosphoprotein</keyword>
<dbReference type="RefSeq" id="WP_382167336.1">
    <property type="nucleotide sequence ID" value="NZ_JBHTBR010000005.1"/>
</dbReference>
<dbReference type="EMBL" id="JBHTBR010000005">
    <property type="protein sequence ID" value="MFC7292095.1"/>
    <property type="molecule type" value="Genomic_DNA"/>
</dbReference>
<evidence type="ECO:0000259" key="2">
    <source>
        <dbReference type="PROSITE" id="PS50110"/>
    </source>
</evidence>
<dbReference type="Pfam" id="PF00072">
    <property type="entry name" value="Response_reg"/>
    <property type="match status" value="1"/>
</dbReference>
<feature type="modified residue" description="4-aspartylphosphate" evidence="1">
    <location>
        <position position="79"/>
    </location>
</feature>
<dbReference type="Proteomes" id="UP001596492">
    <property type="component" value="Unassembled WGS sequence"/>
</dbReference>
<dbReference type="CDD" id="cd00156">
    <property type="entry name" value="REC"/>
    <property type="match status" value="1"/>
</dbReference>
<gene>
    <name evidence="3" type="ORF">ACFQS8_10750</name>
</gene>
<dbReference type="SUPFAM" id="SSF52172">
    <property type="entry name" value="CheY-like"/>
    <property type="match status" value="1"/>
</dbReference>
<accession>A0ABW2IMN9</accession>
<evidence type="ECO:0000256" key="1">
    <source>
        <dbReference type="PROSITE-ProRule" id="PRU00169"/>
    </source>
</evidence>
<dbReference type="PROSITE" id="PS50110">
    <property type="entry name" value="RESPONSE_REGULATORY"/>
    <property type="match status" value="1"/>
</dbReference>
<sequence length="158" mass="17437">MAISLQSIDYDSVFTEEPKLTPVSQTIRRVAIVDDCRVDYQLLKLQLEKAEDHLHIEYYSTLAEFLDEATSSPDAVILDRHLPETGLSEGRIREIRARHKNCGVIIHTGVMTPSLRSTASHEGAIAVIEKGTLDAAAIELLIETAAVLGPQIHLPGER</sequence>
<proteinExistence type="predicted"/>
<comment type="caution">
    <text evidence="3">The sequence shown here is derived from an EMBL/GenBank/DDBJ whole genome shotgun (WGS) entry which is preliminary data.</text>
</comment>
<keyword evidence="4" id="KW-1185">Reference proteome</keyword>
<protein>
    <submittedName>
        <fullName evidence="3">Response regulator</fullName>
    </submittedName>
</protein>
<dbReference type="InterPro" id="IPR001789">
    <property type="entry name" value="Sig_transdc_resp-reg_receiver"/>
</dbReference>
<evidence type="ECO:0000313" key="3">
    <source>
        <dbReference type="EMBL" id="MFC7292095.1"/>
    </source>
</evidence>
<reference evidence="4" key="1">
    <citation type="journal article" date="2019" name="Int. J. Syst. Evol. Microbiol.">
        <title>The Global Catalogue of Microorganisms (GCM) 10K type strain sequencing project: providing services to taxonomists for standard genome sequencing and annotation.</title>
        <authorList>
            <consortium name="The Broad Institute Genomics Platform"/>
            <consortium name="The Broad Institute Genome Sequencing Center for Infectious Disease"/>
            <person name="Wu L."/>
            <person name="Ma J."/>
        </authorList>
    </citation>
    <scope>NUCLEOTIDE SEQUENCE [LARGE SCALE GENOMIC DNA]</scope>
    <source>
        <strain evidence="4">CCUG 51308</strain>
    </source>
</reference>
<dbReference type="Gene3D" id="3.40.50.2300">
    <property type="match status" value="1"/>
</dbReference>
<name>A0ABW2IMN9_9PROT</name>